<dbReference type="PANTHER" id="PTHR46991:SF11">
    <property type="entry name" value="SMALL HEAT SHOCK PROTEIN HSPF"/>
    <property type="match status" value="1"/>
</dbReference>
<dbReference type="InterPro" id="IPR002068">
    <property type="entry name" value="A-crystallin/Hsp20_dom"/>
</dbReference>
<keyword evidence="6" id="KW-1185">Reference proteome</keyword>
<comment type="similarity">
    <text evidence="3">Belongs to the small heat shock protein (HSP20) family.</text>
</comment>
<reference evidence="5" key="2">
    <citation type="submission" date="2020-06" db="EMBL/GenBank/DDBJ databases">
        <title>Helianthus annuus Genome sequencing and assembly Release 2.</title>
        <authorList>
            <person name="Gouzy J."/>
            <person name="Langlade N."/>
            <person name="Munos S."/>
        </authorList>
    </citation>
    <scope>NUCLEOTIDE SEQUENCE</scope>
    <source>
        <tissue evidence="5">Leaves</tissue>
    </source>
</reference>
<evidence type="ECO:0000313" key="5">
    <source>
        <dbReference type="EMBL" id="KAF5773661.1"/>
    </source>
</evidence>
<dbReference type="PROSITE" id="PS01031">
    <property type="entry name" value="SHSP"/>
    <property type="match status" value="1"/>
</dbReference>
<gene>
    <name evidence="5" type="ORF">HanXRQr2_Chr13g0591051</name>
</gene>
<keyword evidence="1" id="KW-0809">Transit peptide</keyword>
<proteinExistence type="inferred from homology"/>
<dbReference type="Gene3D" id="2.60.40.790">
    <property type="match status" value="1"/>
</dbReference>
<dbReference type="Gramene" id="mRNA:HanXRQr2_Chr13g0591051">
    <property type="protein sequence ID" value="mRNA:HanXRQr2_Chr13g0591051"/>
    <property type="gene ID" value="HanXRQr2_Chr13g0591051"/>
</dbReference>
<dbReference type="InterPro" id="IPR008978">
    <property type="entry name" value="HSP20-like_chaperone"/>
</dbReference>
<dbReference type="InterPro" id="IPR044656">
    <property type="entry name" value="HSP14.7/HSP23.5/HSP23.6-like"/>
</dbReference>
<dbReference type="SUPFAM" id="SSF49764">
    <property type="entry name" value="HSP20-like chaperones"/>
    <property type="match status" value="1"/>
</dbReference>
<evidence type="ECO:0000256" key="1">
    <source>
        <dbReference type="ARBA" id="ARBA00022946"/>
    </source>
</evidence>
<organism evidence="5 6">
    <name type="scientific">Helianthus annuus</name>
    <name type="common">Common sunflower</name>
    <dbReference type="NCBI Taxonomy" id="4232"/>
    <lineage>
        <taxon>Eukaryota</taxon>
        <taxon>Viridiplantae</taxon>
        <taxon>Streptophyta</taxon>
        <taxon>Embryophyta</taxon>
        <taxon>Tracheophyta</taxon>
        <taxon>Spermatophyta</taxon>
        <taxon>Magnoliopsida</taxon>
        <taxon>eudicotyledons</taxon>
        <taxon>Gunneridae</taxon>
        <taxon>Pentapetalae</taxon>
        <taxon>asterids</taxon>
        <taxon>campanulids</taxon>
        <taxon>Asterales</taxon>
        <taxon>Asteraceae</taxon>
        <taxon>Asteroideae</taxon>
        <taxon>Heliantheae alliance</taxon>
        <taxon>Heliantheae</taxon>
        <taxon>Helianthus</taxon>
    </lineage>
</organism>
<protein>
    <submittedName>
        <fullName evidence="5">Alpha crystallin/Hsp20 domain, HSP20-like chaperone</fullName>
    </submittedName>
</protein>
<name>A0A9K3EIS1_HELAN</name>
<comment type="caution">
    <text evidence="5">The sequence shown here is derived from an EMBL/GenBank/DDBJ whole genome shotgun (WGS) entry which is preliminary data.</text>
</comment>
<reference evidence="5" key="1">
    <citation type="journal article" date="2017" name="Nature">
        <title>The sunflower genome provides insights into oil metabolism, flowering and Asterid evolution.</title>
        <authorList>
            <person name="Badouin H."/>
            <person name="Gouzy J."/>
            <person name="Grassa C.J."/>
            <person name="Murat F."/>
            <person name="Staton S.E."/>
            <person name="Cottret L."/>
            <person name="Lelandais-Briere C."/>
            <person name="Owens G.L."/>
            <person name="Carrere S."/>
            <person name="Mayjonade B."/>
            <person name="Legrand L."/>
            <person name="Gill N."/>
            <person name="Kane N.C."/>
            <person name="Bowers J.E."/>
            <person name="Hubner S."/>
            <person name="Bellec A."/>
            <person name="Berard A."/>
            <person name="Berges H."/>
            <person name="Blanchet N."/>
            <person name="Boniface M.C."/>
            <person name="Brunel D."/>
            <person name="Catrice O."/>
            <person name="Chaidir N."/>
            <person name="Claudel C."/>
            <person name="Donnadieu C."/>
            <person name="Faraut T."/>
            <person name="Fievet G."/>
            <person name="Helmstetter N."/>
            <person name="King M."/>
            <person name="Knapp S.J."/>
            <person name="Lai Z."/>
            <person name="Le Paslier M.C."/>
            <person name="Lippi Y."/>
            <person name="Lorenzon L."/>
            <person name="Mandel J.R."/>
            <person name="Marage G."/>
            <person name="Marchand G."/>
            <person name="Marquand E."/>
            <person name="Bret-Mestries E."/>
            <person name="Morien E."/>
            <person name="Nambeesan S."/>
            <person name="Nguyen T."/>
            <person name="Pegot-Espagnet P."/>
            <person name="Pouilly N."/>
            <person name="Raftis F."/>
            <person name="Sallet E."/>
            <person name="Schiex T."/>
            <person name="Thomas J."/>
            <person name="Vandecasteele C."/>
            <person name="Vares D."/>
            <person name="Vear F."/>
            <person name="Vautrin S."/>
            <person name="Crespi M."/>
            <person name="Mangin B."/>
            <person name="Burke J.M."/>
            <person name="Salse J."/>
            <person name="Munos S."/>
            <person name="Vincourt P."/>
            <person name="Rieseberg L.H."/>
            <person name="Langlade N.B."/>
        </authorList>
    </citation>
    <scope>NUCLEOTIDE SEQUENCE</scope>
    <source>
        <tissue evidence="5">Leaves</tissue>
    </source>
</reference>
<accession>A0A9K3EIS1</accession>
<evidence type="ECO:0000256" key="3">
    <source>
        <dbReference type="PROSITE-ProRule" id="PRU00285"/>
    </source>
</evidence>
<evidence type="ECO:0000256" key="2">
    <source>
        <dbReference type="ARBA" id="ARBA00023016"/>
    </source>
</evidence>
<feature type="domain" description="SHSP" evidence="4">
    <location>
        <begin position="173"/>
        <end position="261"/>
    </location>
</feature>
<dbReference type="Proteomes" id="UP000215914">
    <property type="component" value="Unassembled WGS sequence"/>
</dbReference>
<keyword evidence="2" id="KW-0346">Stress response</keyword>
<dbReference type="EMBL" id="MNCJ02000328">
    <property type="protein sequence ID" value="KAF5773661.1"/>
    <property type="molecule type" value="Genomic_DNA"/>
</dbReference>
<dbReference type="AlphaFoldDB" id="A0A9K3EIS1"/>
<sequence>MAVMAGVPSMLITVDNHEELTVNVPGMSKTETENGLCVSIQMPGLRMPKGKCQAVAYSNLIEDNNLLICLETSITKQIYLAGIKLPRNIDLNGNLDMLISKGVFNLTLPVLKTTDNYIMPDFVDATVKLRRPTAYCVVFDRSKLGMDLCEVIAHPGVKSKSFTAYTKDTGDSIYIKGNLPGLEKMMVTREELCVSLSIPGFELEDVEARFEYDTLIVEGKREDEHYIAGVQVPEGFRKENDMMKREMQDGVFKATLPHVDR</sequence>
<evidence type="ECO:0000259" key="4">
    <source>
        <dbReference type="PROSITE" id="PS01031"/>
    </source>
</evidence>
<evidence type="ECO:0000313" key="6">
    <source>
        <dbReference type="Proteomes" id="UP000215914"/>
    </source>
</evidence>
<dbReference type="PANTHER" id="PTHR46991">
    <property type="entry name" value="23.5 KDA HEAT SHOCK PROTEIN, MITOCHONDRIAL"/>
    <property type="match status" value="1"/>
</dbReference>